<dbReference type="EMBL" id="JAJJMB010008983">
    <property type="protein sequence ID" value="KAI3917598.1"/>
    <property type="molecule type" value="Genomic_DNA"/>
</dbReference>
<dbReference type="Proteomes" id="UP001202328">
    <property type="component" value="Unassembled WGS sequence"/>
</dbReference>
<protein>
    <submittedName>
        <fullName evidence="1">Uncharacterized protein</fullName>
    </submittedName>
</protein>
<comment type="caution">
    <text evidence="1">The sequence shown here is derived from an EMBL/GenBank/DDBJ whole genome shotgun (WGS) entry which is preliminary data.</text>
</comment>
<dbReference type="AlphaFoldDB" id="A0AAD4SRM4"/>
<accession>A0AAD4SRM4</accession>
<evidence type="ECO:0000313" key="1">
    <source>
        <dbReference type="EMBL" id="KAI3917598.1"/>
    </source>
</evidence>
<gene>
    <name evidence="1" type="ORF">MKW98_021360</name>
</gene>
<keyword evidence="2" id="KW-1185">Reference proteome</keyword>
<name>A0AAD4SRM4_9MAGN</name>
<proteinExistence type="predicted"/>
<sequence>MNEFQPHFPNTVIANSKKDEILELVEKTQNQETPIEENPSTKGGLKTLPYPFIIVNESFEKVASYGIQPNLILHLMNLSWDSPVMVNGHVSGDETKTL</sequence>
<evidence type="ECO:0000313" key="2">
    <source>
        <dbReference type="Proteomes" id="UP001202328"/>
    </source>
</evidence>
<organism evidence="1 2">
    <name type="scientific">Papaver atlanticum</name>
    <dbReference type="NCBI Taxonomy" id="357466"/>
    <lineage>
        <taxon>Eukaryota</taxon>
        <taxon>Viridiplantae</taxon>
        <taxon>Streptophyta</taxon>
        <taxon>Embryophyta</taxon>
        <taxon>Tracheophyta</taxon>
        <taxon>Spermatophyta</taxon>
        <taxon>Magnoliopsida</taxon>
        <taxon>Ranunculales</taxon>
        <taxon>Papaveraceae</taxon>
        <taxon>Papaveroideae</taxon>
        <taxon>Papaver</taxon>
    </lineage>
</organism>
<reference evidence="1" key="1">
    <citation type="submission" date="2022-04" db="EMBL/GenBank/DDBJ databases">
        <title>A functionally conserved STORR gene fusion in Papaver species that diverged 16.8 million years ago.</title>
        <authorList>
            <person name="Catania T."/>
        </authorList>
    </citation>
    <scope>NUCLEOTIDE SEQUENCE</scope>
    <source>
        <strain evidence="1">S-188037</strain>
    </source>
</reference>